<dbReference type="SUPFAM" id="SSF57184">
    <property type="entry name" value="Growth factor receptor domain"/>
    <property type="match status" value="2"/>
</dbReference>
<keyword evidence="11" id="KW-0829">Tyrosine-protein kinase</keyword>
<comment type="subcellular location">
    <subcellularLocation>
        <location evidence="1">Membrane</location>
        <topology evidence="1">Single-pass type I membrane protein</topology>
    </subcellularLocation>
</comment>
<evidence type="ECO:0000259" key="16">
    <source>
        <dbReference type="Pfam" id="PF01030"/>
    </source>
</evidence>
<evidence type="ECO:0000256" key="10">
    <source>
        <dbReference type="ARBA" id="ARBA00023136"/>
    </source>
</evidence>
<protein>
    <recommendedName>
        <fullName evidence="2">receptor protein-tyrosine kinase</fullName>
        <ecNumber evidence="2">2.7.10.1</ecNumber>
    </recommendedName>
</protein>
<dbReference type="OrthoDB" id="6219513at2759"/>
<evidence type="ECO:0000256" key="2">
    <source>
        <dbReference type="ARBA" id="ARBA00011902"/>
    </source>
</evidence>
<evidence type="ECO:0000256" key="6">
    <source>
        <dbReference type="ARBA" id="ARBA00022741"/>
    </source>
</evidence>
<dbReference type="Proteomes" id="UP000316079">
    <property type="component" value="Unassembled WGS sequence"/>
</dbReference>
<keyword evidence="3" id="KW-0597">Phosphoprotein</keyword>
<keyword evidence="13" id="KW-0325">Glycoprotein</keyword>
<dbReference type="SUPFAM" id="SSF52058">
    <property type="entry name" value="L domain-like"/>
    <property type="match status" value="1"/>
</dbReference>
<evidence type="ECO:0000256" key="5">
    <source>
        <dbReference type="ARBA" id="ARBA00022692"/>
    </source>
</evidence>
<dbReference type="Gene3D" id="2.10.220.10">
    <property type="entry name" value="Hormone Receptor, Insulin-like Growth Factor Receptor 1, Chain A, domain 2"/>
    <property type="match status" value="2"/>
</dbReference>
<feature type="domain" description="Furin-like cysteine-rich" evidence="15">
    <location>
        <begin position="1"/>
        <end position="101"/>
    </location>
</feature>
<dbReference type="FunFam" id="2.10.220.10:FF:000002">
    <property type="entry name" value="Receptor protein-tyrosine kinase"/>
    <property type="match status" value="1"/>
</dbReference>
<dbReference type="Pfam" id="PF01030">
    <property type="entry name" value="Recep_L_domain"/>
    <property type="match status" value="1"/>
</dbReference>
<reference evidence="18 19" key="1">
    <citation type="journal article" date="2019" name="Sci. Data">
        <title>Hybrid genome assembly and annotation of Danionella translucida.</title>
        <authorList>
            <person name="Kadobianskyi M."/>
            <person name="Schulze L."/>
            <person name="Schuelke M."/>
            <person name="Judkewitz B."/>
        </authorList>
    </citation>
    <scope>NUCLEOTIDE SEQUENCE [LARGE SCALE GENOMIC DNA]</scope>
    <source>
        <strain evidence="18 19">Bolton</strain>
    </source>
</reference>
<evidence type="ECO:0000313" key="19">
    <source>
        <dbReference type="Proteomes" id="UP000316079"/>
    </source>
</evidence>
<dbReference type="EMBL" id="SRMA01025867">
    <property type="protein sequence ID" value="TRY90242.1"/>
    <property type="molecule type" value="Genomic_DNA"/>
</dbReference>
<evidence type="ECO:0000259" key="17">
    <source>
        <dbReference type="Pfam" id="PF14843"/>
    </source>
</evidence>
<evidence type="ECO:0000256" key="12">
    <source>
        <dbReference type="ARBA" id="ARBA00023170"/>
    </source>
</evidence>
<gene>
    <name evidence="18" type="ORF">DNTS_005103</name>
</gene>
<evidence type="ECO:0000256" key="4">
    <source>
        <dbReference type="ARBA" id="ARBA00022679"/>
    </source>
</evidence>
<keyword evidence="19" id="KW-1185">Reference proteome</keyword>
<dbReference type="Pfam" id="PF00757">
    <property type="entry name" value="Furin-like"/>
    <property type="match status" value="1"/>
</dbReference>
<keyword evidence="6" id="KW-0547">Nucleotide-binding</keyword>
<keyword evidence="12" id="KW-0675">Receptor</keyword>
<keyword evidence="5" id="KW-0812">Transmembrane</keyword>
<dbReference type="GO" id="GO:0016020">
    <property type="term" value="C:membrane"/>
    <property type="evidence" value="ECO:0007669"/>
    <property type="project" value="UniProtKB-SubCell"/>
</dbReference>
<evidence type="ECO:0000256" key="1">
    <source>
        <dbReference type="ARBA" id="ARBA00004479"/>
    </source>
</evidence>
<keyword evidence="7" id="KW-0418">Kinase</keyword>
<evidence type="ECO:0000256" key="11">
    <source>
        <dbReference type="ARBA" id="ARBA00023137"/>
    </source>
</evidence>
<proteinExistence type="predicted"/>
<dbReference type="GO" id="GO:0005524">
    <property type="term" value="F:ATP binding"/>
    <property type="evidence" value="ECO:0007669"/>
    <property type="project" value="UniProtKB-KW"/>
</dbReference>
<dbReference type="InterPro" id="IPR006211">
    <property type="entry name" value="Furin-like_Cys-rich_dom"/>
</dbReference>
<accession>A0A553QJW3</accession>
<evidence type="ECO:0000256" key="13">
    <source>
        <dbReference type="ARBA" id="ARBA00023180"/>
    </source>
</evidence>
<evidence type="ECO:0000256" key="3">
    <source>
        <dbReference type="ARBA" id="ARBA00022553"/>
    </source>
</evidence>
<organism evidence="18 19">
    <name type="scientific">Danionella cerebrum</name>
    <dbReference type="NCBI Taxonomy" id="2873325"/>
    <lineage>
        <taxon>Eukaryota</taxon>
        <taxon>Metazoa</taxon>
        <taxon>Chordata</taxon>
        <taxon>Craniata</taxon>
        <taxon>Vertebrata</taxon>
        <taxon>Euteleostomi</taxon>
        <taxon>Actinopterygii</taxon>
        <taxon>Neopterygii</taxon>
        <taxon>Teleostei</taxon>
        <taxon>Ostariophysi</taxon>
        <taxon>Cypriniformes</taxon>
        <taxon>Danionidae</taxon>
        <taxon>Danioninae</taxon>
        <taxon>Danionella</taxon>
    </lineage>
</organism>
<name>A0A553QJW3_9TELE</name>
<dbReference type="AlphaFoldDB" id="A0A553QJW3"/>
<dbReference type="GO" id="GO:0004714">
    <property type="term" value="F:transmembrane receptor protein tyrosine kinase activity"/>
    <property type="evidence" value="ECO:0007669"/>
    <property type="project" value="UniProtKB-EC"/>
</dbReference>
<evidence type="ECO:0000313" key="18">
    <source>
        <dbReference type="EMBL" id="TRY90242.1"/>
    </source>
</evidence>
<keyword evidence="10" id="KW-0472">Membrane</keyword>
<feature type="non-terminal residue" evidence="18">
    <location>
        <position position="1"/>
    </location>
</feature>
<dbReference type="InterPro" id="IPR032778">
    <property type="entry name" value="GF_recep_IV"/>
</dbReference>
<evidence type="ECO:0000256" key="9">
    <source>
        <dbReference type="ARBA" id="ARBA00022989"/>
    </source>
</evidence>
<dbReference type="EC" id="2.7.10.1" evidence="2"/>
<dbReference type="CDD" id="cd00064">
    <property type="entry name" value="FU"/>
    <property type="match status" value="1"/>
</dbReference>
<feature type="domain" description="Growth factor receptor" evidence="17">
    <location>
        <begin position="252"/>
        <end position="324"/>
    </location>
</feature>
<evidence type="ECO:0000256" key="7">
    <source>
        <dbReference type="ARBA" id="ARBA00022777"/>
    </source>
</evidence>
<keyword evidence="8" id="KW-0067">ATP-binding</keyword>
<dbReference type="Pfam" id="PF14843">
    <property type="entry name" value="GF_recep_IV"/>
    <property type="match status" value="1"/>
</dbReference>
<dbReference type="InterPro" id="IPR009030">
    <property type="entry name" value="Growth_fac_rcpt_cys_sf"/>
</dbReference>
<keyword evidence="9" id="KW-1133">Transmembrane helix</keyword>
<evidence type="ECO:0000256" key="14">
    <source>
        <dbReference type="ARBA" id="ARBA00051243"/>
    </source>
</evidence>
<sequence>ACRDFKDDGTCKDACPRLLLYDSTIHQMVPNPNGELLLWRHLCGKMLNQSVFLMDYWNGYNFVVTDHDACVRTCGANMHEVEVNGVRKCKQCDGVCPKVCDGLGTRTLFNTIAVNASNIDSFINCTKINGHITIIATTFKGDSFTNTSRFLLIQDWPEHLTSLSPFENLEIIRGRTKQHGIVSLAALNMPHLEYLGLHSLKEISDGDVVIRNNRRLCYTDGSYWNKLFRSQQQQKRTGNNAPVDICEQRNSTCDSLCGDEGCWGPGPSMCFSCQYVKRGSHCASHCHLLQGEPPEYMSNNECLTCDPECKVLNGKPSCHGPENYTNGIMLRYMTDPTQKEPILPEYMNQEGTVNPMINPNYEQPNREKGNGYVETYTGRTEGPEYLNTSGASLSHSQCASLDNPDYQDNFLPTSSSPSCTGGDFPFLSAAQNLQHLGLSTAMLSHVR</sequence>
<comment type="caution">
    <text evidence="18">The sequence shown here is derived from an EMBL/GenBank/DDBJ whole genome shotgun (WGS) entry which is preliminary data.</text>
</comment>
<dbReference type="InterPro" id="IPR036941">
    <property type="entry name" value="Rcpt_L-dom_sf"/>
</dbReference>
<feature type="domain" description="Receptor L-domain" evidence="16">
    <location>
        <begin position="124"/>
        <end position="226"/>
    </location>
</feature>
<evidence type="ECO:0000259" key="15">
    <source>
        <dbReference type="Pfam" id="PF00757"/>
    </source>
</evidence>
<comment type="catalytic activity">
    <reaction evidence="14">
        <text>L-tyrosyl-[protein] + ATP = O-phospho-L-tyrosyl-[protein] + ADP + H(+)</text>
        <dbReference type="Rhea" id="RHEA:10596"/>
        <dbReference type="Rhea" id="RHEA-COMP:10136"/>
        <dbReference type="Rhea" id="RHEA-COMP:20101"/>
        <dbReference type="ChEBI" id="CHEBI:15378"/>
        <dbReference type="ChEBI" id="CHEBI:30616"/>
        <dbReference type="ChEBI" id="CHEBI:46858"/>
        <dbReference type="ChEBI" id="CHEBI:61978"/>
        <dbReference type="ChEBI" id="CHEBI:456216"/>
        <dbReference type="EC" id="2.7.10.1"/>
    </reaction>
</comment>
<dbReference type="InterPro" id="IPR006212">
    <property type="entry name" value="Furin_repeat"/>
</dbReference>
<evidence type="ECO:0000256" key="8">
    <source>
        <dbReference type="ARBA" id="ARBA00022840"/>
    </source>
</evidence>
<keyword evidence="4" id="KW-0808">Transferase</keyword>
<dbReference type="STRING" id="623744.A0A553QJW3"/>
<dbReference type="Gene3D" id="3.80.20.20">
    <property type="entry name" value="Receptor L-domain"/>
    <property type="match status" value="1"/>
</dbReference>
<dbReference type="InterPro" id="IPR000494">
    <property type="entry name" value="Rcpt_L-dom"/>
</dbReference>